<evidence type="ECO:0000313" key="2">
    <source>
        <dbReference type="EMBL" id="AEB09352.1"/>
    </source>
</evidence>
<reference evidence="2 3" key="1">
    <citation type="journal article" date="2011" name="Stand. Genomic Sci.">
        <title>Complete genome sequence of the acetate-degrading sulfate reducer Desulfobacca acetoxidans type strain (ASRB2).</title>
        <authorList>
            <person name="Goker M."/>
            <person name="Teshima H."/>
            <person name="Lapidus A."/>
            <person name="Nolan M."/>
            <person name="Lucas S."/>
            <person name="Hammon N."/>
            <person name="Deshpande S."/>
            <person name="Cheng J.F."/>
            <person name="Tapia R."/>
            <person name="Han C."/>
            <person name="Goodwin L."/>
            <person name="Pitluck S."/>
            <person name="Huntemann M."/>
            <person name="Liolios K."/>
            <person name="Ivanova N."/>
            <person name="Pagani I."/>
            <person name="Mavromatis K."/>
            <person name="Ovchinikova G."/>
            <person name="Pati A."/>
            <person name="Chen A."/>
            <person name="Palaniappan K."/>
            <person name="Land M."/>
            <person name="Hauser L."/>
            <person name="Brambilla E.M."/>
            <person name="Rohde M."/>
            <person name="Spring S."/>
            <person name="Detter J.C."/>
            <person name="Woyke T."/>
            <person name="Bristow J."/>
            <person name="Eisen J.A."/>
            <person name="Markowitz V."/>
            <person name="Hugenholtz P."/>
            <person name="Kyrpides N.C."/>
            <person name="Klenk H.P."/>
        </authorList>
    </citation>
    <scope>NUCLEOTIDE SEQUENCE [LARGE SCALE GENOMIC DNA]</scope>
    <source>
        <strain evidence="3">ATCC 700848 / DSM 11109 / ASRB2</strain>
    </source>
</reference>
<feature type="transmembrane region" description="Helical" evidence="1">
    <location>
        <begin position="6"/>
        <end position="26"/>
    </location>
</feature>
<proteinExistence type="predicted"/>
<evidence type="ECO:0000256" key="1">
    <source>
        <dbReference type="SAM" id="Phobius"/>
    </source>
</evidence>
<protein>
    <submittedName>
        <fullName evidence="2">Uncharacterized protein</fullName>
    </submittedName>
</protein>
<dbReference type="EMBL" id="CP002629">
    <property type="protein sequence ID" value="AEB09352.1"/>
    <property type="molecule type" value="Genomic_DNA"/>
</dbReference>
<dbReference type="STRING" id="880072.Desac_1497"/>
<accession>F2NCS1</accession>
<keyword evidence="3" id="KW-1185">Reference proteome</keyword>
<keyword evidence="1" id="KW-0472">Membrane</keyword>
<gene>
    <name evidence="2" type="ordered locus">Desac_1497</name>
</gene>
<name>F2NCS1_DESAR</name>
<reference evidence="3" key="2">
    <citation type="submission" date="2011-03" db="EMBL/GenBank/DDBJ databases">
        <title>The complete genome of Desulfobacca acetoxidans DSM 11109.</title>
        <authorList>
            <consortium name="US DOE Joint Genome Institute (JGI-PGF)"/>
            <person name="Lucas S."/>
            <person name="Copeland A."/>
            <person name="Lapidus A."/>
            <person name="Bruce D."/>
            <person name="Goodwin L."/>
            <person name="Pitluck S."/>
            <person name="Peters L."/>
            <person name="Kyrpides N."/>
            <person name="Mavromatis K."/>
            <person name="Ivanova N."/>
            <person name="Ovchinnikova G."/>
            <person name="Teshima H."/>
            <person name="Detter J.C."/>
            <person name="Han C."/>
            <person name="Land M."/>
            <person name="Hauser L."/>
            <person name="Markowitz V."/>
            <person name="Cheng J.-F."/>
            <person name="Hugenholtz P."/>
            <person name="Woyke T."/>
            <person name="Wu D."/>
            <person name="Spring S."/>
            <person name="Schueler E."/>
            <person name="Brambilla E."/>
            <person name="Klenk H.-P."/>
            <person name="Eisen J.A."/>
        </authorList>
    </citation>
    <scope>NUCLEOTIDE SEQUENCE [LARGE SCALE GENOMIC DNA]</scope>
    <source>
        <strain evidence="3">ATCC 700848 / DSM 11109 / ASRB2</strain>
    </source>
</reference>
<sequence length="87" mass="10519">MELREYINFLMAVIGVLMSLVGFLFWRILHRIEDKLEELHRLAHNCRESLPIRFLGRKEFDGYQSDIDKLWYAVNYHQHDQAGRVTR</sequence>
<evidence type="ECO:0000313" key="3">
    <source>
        <dbReference type="Proteomes" id="UP000000483"/>
    </source>
</evidence>
<dbReference type="HOGENOM" id="CLU_2478233_0_0_7"/>
<keyword evidence="1" id="KW-0812">Transmembrane</keyword>
<dbReference type="AlphaFoldDB" id="F2NCS1"/>
<dbReference type="Proteomes" id="UP000000483">
    <property type="component" value="Chromosome"/>
</dbReference>
<dbReference type="KEGG" id="dao:Desac_1497"/>
<organism evidence="2 3">
    <name type="scientific">Desulfobacca acetoxidans (strain ATCC 700848 / DSM 11109 / ASRB2)</name>
    <dbReference type="NCBI Taxonomy" id="880072"/>
    <lineage>
        <taxon>Bacteria</taxon>
        <taxon>Pseudomonadati</taxon>
        <taxon>Thermodesulfobacteriota</taxon>
        <taxon>Desulfobaccia</taxon>
        <taxon>Desulfobaccales</taxon>
        <taxon>Desulfobaccaceae</taxon>
        <taxon>Desulfobacca</taxon>
    </lineage>
</organism>
<dbReference type="RefSeq" id="WP_013706462.1">
    <property type="nucleotide sequence ID" value="NC_015388.1"/>
</dbReference>
<keyword evidence="1" id="KW-1133">Transmembrane helix</keyword>